<dbReference type="Proteomes" id="UP000188879">
    <property type="component" value="Unassembled WGS sequence"/>
</dbReference>
<reference evidence="4 5" key="1">
    <citation type="submission" date="2016-10" db="EMBL/GenBank/DDBJ databases">
        <title>Draft Genome sequence of Roseomonas sp. strain M3.</title>
        <authorList>
            <person name="Subhash Y."/>
            <person name="Lee S."/>
        </authorList>
    </citation>
    <scope>NUCLEOTIDE SEQUENCE [LARGE SCALE GENOMIC DNA]</scope>
    <source>
        <strain evidence="4 5">M3</strain>
    </source>
</reference>
<evidence type="ECO:0000259" key="3">
    <source>
        <dbReference type="Pfam" id="PF11800"/>
    </source>
</evidence>
<evidence type="ECO:0000313" key="5">
    <source>
        <dbReference type="Proteomes" id="UP000188879"/>
    </source>
</evidence>
<proteinExistence type="predicted"/>
<dbReference type="Pfam" id="PF03428">
    <property type="entry name" value="RP-C"/>
    <property type="match status" value="1"/>
</dbReference>
<dbReference type="NCBIfam" id="NF040974">
    <property type="entry name" value="RepABC_RepC"/>
    <property type="match status" value="1"/>
</dbReference>
<evidence type="ECO:0000313" key="4">
    <source>
        <dbReference type="EMBL" id="ONG47513.1"/>
    </source>
</evidence>
<dbReference type="RefSeq" id="WP_076959632.1">
    <property type="nucleotide sequence ID" value="NZ_MLCO01000273.1"/>
</dbReference>
<feature type="domain" description="Plasmid replication protein C C-terminal" evidence="3">
    <location>
        <begin position="301"/>
        <end position="401"/>
    </location>
</feature>
<evidence type="ECO:0000256" key="1">
    <source>
        <dbReference type="SAM" id="MobiDB-lite"/>
    </source>
</evidence>
<dbReference type="InterPro" id="IPR021760">
    <property type="entry name" value="RepC_C"/>
</dbReference>
<comment type="caution">
    <text evidence="4">The sequence shown here is derived from an EMBL/GenBank/DDBJ whole genome shotgun (WGS) entry which is preliminary data.</text>
</comment>
<keyword evidence="5" id="KW-1185">Reference proteome</keyword>
<name>A0A1V2GYW4_9PROT</name>
<sequence length="423" mass="45853">MDTSMVPRRPAMGLRKLTLNHLAANRLAGQALGLPEGVRHPNQLLALLRRAAPFLGQTRLLPLMEALFRWTQPQDWEPQAEPIVWPSNEALALVLDCSERHVSRLLAAAIEARLIAPRDGTDRRRRGWREQGRIVAAWGFSLRPLAARHAELLSVVQAGEAARRALQQGRREARRLGQSVCQLRALAGVLELEATLAGGFDEAAALLNGLTRIETPEVLETRLAALRSVEAALRQRLESAAASTVEDARESGSPDLGVTPFIPTKDINEPEGSTVGRPTSEVAPAANGQALEETPLTLSARELVRLAPRLGGWLAVAQPDWPAVSQAASILAREMGISPGLYGEACRRLGRRPAAVAVAVISTRPASHFHTAGPGGYLRGMLRRAEKGELHLERSLFGLRDKRSLPSVQLTAVNFHHPALSRG</sequence>
<dbReference type="EMBL" id="MLCO01000273">
    <property type="protein sequence ID" value="ONG47513.1"/>
    <property type="molecule type" value="Genomic_DNA"/>
</dbReference>
<dbReference type="AlphaFoldDB" id="A0A1V2GYW4"/>
<dbReference type="InterPro" id="IPR005090">
    <property type="entry name" value="RepC_N"/>
</dbReference>
<protein>
    <submittedName>
        <fullName evidence="4">Uncharacterized protein</fullName>
    </submittedName>
</protein>
<feature type="region of interest" description="Disordered" evidence="1">
    <location>
        <begin position="244"/>
        <end position="280"/>
    </location>
</feature>
<feature type="domain" description="Plasmid replication protein C N-terminal" evidence="2">
    <location>
        <begin position="15"/>
        <end position="180"/>
    </location>
</feature>
<dbReference type="InterPro" id="IPR047611">
    <property type="entry name" value="RepABC_RepC"/>
</dbReference>
<dbReference type="Pfam" id="PF11800">
    <property type="entry name" value="RP-C_C"/>
    <property type="match status" value="1"/>
</dbReference>
<organism evidence="4 5">
    <name type="scientific">Teichococcus deserti</name>
    <dbReference type="NCBI Taxonomy" id="1817963"/>
    <lineage>
        <taxon>Bacteria</taxon>
        <taxon>Pseudomonadati</taxon>
        <taxon>Pseudomonadota</taxon>
        <taxon>Alphaproteobacteria</taxon>
        <taxon>Acetobacterales</taxon>
        <taxon>Roseomonadaceae</taxon>
        <taxon>Roseomonas</taxon>
    </lineage>
</organism>
<evidence type="ECO:0000259" key="2">
    <source>
        <dbReference type="Pfam" id="PF03428"/>
    </source>
</evidence>
<accession>A0A1V2GYW4</accession>
<gene>
    <name evidence="4" type="ORF">BKE38_23040</name>
</gene>